<reference evidence="9" key="1">
    <citation type="journal article" date="2019" name="Int. J. Syst. Evol. Microbiol.">
        <title>The Global Catalogue of Microorganisms (GCM) 10K type strain sequencing project: providing services to taxonomists for standard genome sequencing and annotation.</title>
        <authorList>
            <consortium name="The Broad Institute Genomics Platform"/>
            <consortium name="The Broad Institute Genome Sequencing Center for Infectious Disease"/>
            <person name="Wu L."/>
            <person name="Ma J."/>
        </authorList>
    </citation>
    <scope>NUCLEOTIDE SEQUENCE [LARGE SCALE GENOMIC DNA]</scope>
    <source>
        <strain evidence="9">CGMCC 1.12404</strain>
    </source>
</reference>
<keyword evidence="3" id="KW-0735">Signal-anchor</keyword>
<sequence>MNRRARYWTRRILMGIMVLMIGYALYTTVTNEKKKDPPSSGEPAPDFQLKTLDGGTVKLSDLRGKGVLINFWATWCSPCRKEIPAMQKVYEKYKDRGFEVVAVNIAETKPAISGFTRQLGLTLPVVLDRDREVTNLYNVGPIPSSFFISPEGKIVKHITGQMDEIQIEYQVNQVLP</sequence>
<gene>
    <name evidence="8" type="primary">resA</name>
    <name evidence="8" type="ORF">GCM10007416_33150</name>
</gene>
<keyword evidence="2" id="KW-0201">Cytochrome c-type biogenesis</keyword>
<dbReference type="PROSITE" id="PS51352">
    <property type="entry name" value="THIOREDOXIN_2"/>
    <property type="match status" value="1"/>
</dbReference>
<comment type="subcellular location">
    <subcellularLocation>
        <location evidence="1">Cell envelope</location>
    </subcellularLocation>
</comment>
<feature type="domain" description="Thioredoxin" evidence="7">
    <location>
        <begin position="38"/>
        <end position="176"/>
    </location>
</feature>
<organism evidence="8 9">
    <name type="scientific">Kroppenstedtia guangzhouensis</name>
    <dbReference type="NCBI Taxonomy" id="1274356"/>
    <lineage>
        <taxon>Bacteria</taxon>
        <taxon>Bacillati</taxon>
        <taxon>Bacillota</taxon>
        <taxon>Bacilli</taxon>
        <taxon>Bacillales</taxon>
        <taxon>Thermoactinomycetaceae</taxon>
        <taxon>Kroppenstedtia</taxon>
    </lineage>
</organism>
<dbReference type="InterPro" id="IPR000866">
    <property type="entry name" value="AhpC/TSA"/>
</dbReference>
<keyword evidence="6" id="KW-0812">Transmembrane</keyword>
<keyword evidence="6" id="KW-0472">Membrane</keyword>
<evidence type="ECO:0000256" key="2">
    <source>
        <dbReference type="ARBA" id="ARBA00022748"/>
    </source>
</evidence>
<dbReference type="CDD" id="cd02966">
    <property type="entry name" value="TlpA_like_family"/>
    <property type="match status" value="1"/>
</dbReference>
<dbReference type="RefSeq" id="WP_009710680.1">
    <property type="nucleotide sequence ID" value="NZ_BMEX01000024.1"/>
</dbReference>
<dbReference type="EMBL" id="BMEX01000024">
    <property type="protein sequence ID" value="GGA57304.1"/>
    <property type="molecule type" value="Genomic_DNA"/>
</dbReference>
<accession>A0ABQ1H5B8</accession>
<evidence type="ECO:0000256" key="6">
    <source>
        <dbReference type="SAM" id="Phobius"/>
    </source>
</evidence>
<keyword evidence="4" id="KW-1015">Disulfide bond</keyword>
<evidence type="ECO:0000313" key="9">
    <source>
        <dbReference type="Proteomes" id="UP000617979"/>
    </source>
</evidence>
<dbReference type="InterPro" id="IPR013766">
    <property type="entry name" value="Thioredoxin_domain"/>
</dbReference>
<dbReference type="InterPro" id="IPR050553">
    <property type="entry name" value="Thioredoxin_ResA/DsbE_sf"/>
</dbReference>
<dbReference type="Pfam" id="PF00578">
    <property type="entry name" value="AhpC-TSA"/>
    <property type="match status" value="1"/>
</dbReference>
<dbReference type="NCBIfam" id="NF002854">
    <property type="entry name" value="PRK03147.1"/>
    <property type="match status" value="1"/>
</dbReference>
<keyword evidence="9" id="KW-1185">Reference proteome</keyword>
<dbReference type="PANTHER" id="PTHR42852">
    <property type="entry name" value="THIOL:DISULFIDE INTERCHANGE PROTEIN DSBE"/>
    <property type="match status" value="1"/>
</dbReference>
<dbReference type="PANTHER" id="PTHR42852:SF6">
    <property type="entry name" value="THIOL:DISULFIDE INTERCHANGE PROTEIN DSBE"/>
    <property type="match status" value="1"/>
</dbReference>
<protein>
    <submittedName>
        <fullName evidence="8">Thiol-disulfide oxidoreductase ResA</fullName>
    </submittedName>
</protein>
<dbReference type="Gene3D" id="3.40.30.10">
    <property type="entry name" value="Glutaredoxin"/>
    <property type="match status" value="1"/>
</dbReference>
<dbReference type="InterPro" id="IPR036249">
    <property type="entry name" value="Thioredoxin-like_sf"/>
</dbReference>
<evidence type="ECO:0000256" key="5">
    <source>
        <dbReference type="ARBA" id="ARBA00023284"/>
    </source>
</evidence>
<evidence type="ECO:0000256" key="1">
    <source>
        <dbReference type="ARBA" id="ARBA00004196"/>
    </source>
</evidence>
<feature type="transmembrane region" description="Helical" evidence="6">
    <location>
        <begin position="12"/>
        <end position="29"/>
    </location>
</feature>
<keyword evidence="6" id="KW-1133">Transmembrane helix</keyword>
<proteinExistence type="predicted"/>
<keyword evidence="5" id="KW-0676">Redox-active center</keyword>
<evidence type="ECO:0000313" key="8">
    <source>
        <dbReference type="EMBL" id="GGA57304.1"/>
    </source>
</evidence>
<evidence type="ECO:0000256" key="4">
    <source>
        <dbReference type="ARBA" id="ARBA00023157"/>
    </source>
</evidence>
<name>A0ABQ1H5B8_9BACL</name>
<comment type="caution">
    <text evidence="8">The sequence shown here is derived from an EMBL/GenBank/DDBJ whole genome shotgun (WGS) entry which is preliminary data.</text>
</comment>
<dbReference type="SUPFAM" id="SSF52833">
    <property type="entry name" value="Thioredoxin-like"/>
    <property type="match status" value="1"/>
</dbReference>
<dbReference type="Proteomes" id="UP000617979">
    <property type="component" value="Unassembled WGS sequence"/>
</dbReference>
<evidence type="ECO:0000259" key="7">
    <source>
        <dbReference type="PROSITE" id="PS51352"/>
    </source>
</evidence>
<evidence type="ECO:0000256" key="3">
    <source>
        <dbReference type="ARBA" id="ARBA00022968"/>
    </source>
</evidence>